<organism evidence="1">
    <name type="scientific">viral metagenome</name>
    <dbReference type="NCBI Taxonomy" id="1070528"/>
    <lineage>
        <taxon>unclassified sequences</taxon>
        <taxon>metagenomes</taxon>
        <taxon>organismal metagenomes</taxon>
    </lineage>
</organism>
<name>A0A6C0AIQ9_9ZZZZ</name>
<dbReference type="AlphaFoldDB" id="A0A6C0AIQ9"/>
<reference evidence="1" key="1">
    <citation type="journal article" date="2020" name="Nature">
        <title>Giant virus diversity and host interactions through global metagenomics.</title>
        <authorList>
            <person name="Schulz F."/>
            <person name="Roux S."/>
            <person name="Paez-Espino D."/>
            <person name="Jungbluth S."/>
            <person name="Walsh D.A."/>
            <person name="Denef V.J."/>
            <person name="McMahon K.D."/>
            <person name="Konstantinidis K.T."/>
            <person name="Eloe-Fadrosh E.A."/>
            <person name="Kyrpides N.C."/>
            <person name="Woyke T."/>
        </authorList>
    </citation>
    <scope>NUCLEOTIDE SEQUENCE</scope>
    <source>
        <strain evidence="1">GVMAG-S-1035237-23</strain>
    </source>
</reference>
<proteinExistence type="predicted"/>
<sequence length="96" mass="10978">MGGQTAFGFYDSDAKLVSYYFMGDYAVNDIKKLLHEPYNVLVDTAKPLIQGNCLLDEFKSREFQNEHDLVAAVMILPESFVAYDADTIVIYKKRKE</sequence>
<accession>A0A6C0AIQ9</accession>
<evidence type="ECO:0000313" key="1">
    <source>
        <dbReference type="EMBL" id="QHS79343.1"/>
    </source>
</evidence>
<dbReference type="EMBL" id="MN740642">
    <property type="protein sequence ID" value="QHS79343.1"/>
    <property type="molecule type" value="Genomic_DNA"/>
</dbReference>
<protein>
    <submittedName>
        <fullName evidence="1">Uncharacterized protein</fullName>
    </submittedName>
</protein>